<accession>A0A8J7LQD6</accession>
<dbReference type="GO" id="GO:0032259">
    <property type="term" value="P:methylation"/>
    <property type="evidence" value="ECO:0007669"/>
    <property type="project" value="UniProtKB-KW"/>
</dbReference>
<reference evidence="2" key="1">
    <citation type="submission" date="2020-12" db="EMBL/GenBank/DDBJ databases">
        <title>Sedimentitalea sp. nov., isolated from sand in Incheon.</title>
        <authorList>
            <person name="Kim W."/>
        </authorList>
    </citation>
    <scope>NUCLEOTIDE SEQUENCE</scope>
    <source>
        <strain evidence="2">CAU 1593</strain>
    </source>
</reference>
<evidence type="ECO:0000313" key="3">
    <source>
        <dbReference type="Proteomes" id="UP000619079"/>
    </source>
</evidence>
<organism evidence="2 3">
    <name type="scientific">Sedimentitalea arenosa</name>
    <dbReference type="NCBI Taxonomy" id="2798803"/>
    <lineage>
        <taxon>Bacteria</taxon>
        <taxon>Pseudomonadati</taxon>
        <taxon>Pseudomonadota</taxon>
        <taxon>Alphaproteobacteria</taxon>
        <taxon>Rhodobacterales</taxon>
        <taxon>Paracoccaceae</taxon>
        <taxon>Sedimentitalea</taxon>
    </lineage>
</organism>
<feature type="domain" description="Methyltransferase FkbM" evidence="1">
    <location>
        <begin position="63"/>
        <end position="194"/>
    </location>
</feature>
<dbReference type="Pfam" id="PF05050">
    <property type="entry name" value="Methyltransf_21"/>
    <property type="match status" value="1"/>
</dbReference>
<dbReference type="GO" id="GO:0008168">
    <property type="term" value="F:methyltransferase activity"/>
    <property type="evidence" value="ECO:0007669"/>
    <property type="project" value="UniProtKB-KW"/>
</dbReference>
<dbReference type="InterPro" id="IPR006342">
    <property type="entry name" value="FkbM_mtfrase"/>
</dbReference>
<sequence>MFTRARKMFYRARGHYSGRLGDEPFLLDPYHSKFWRKASAGAWEPETLALLDAHLDRDHDYLDIGAWIGPTVLFGARKARRVWCFEPDPEAFRALAWNIELNGLENVSAFAAALSQGVGIARMAGMRGERGDSTTSLLNPDGSAGSDVLTIGFDDVARSVDLSGVSLVKIDVEGAEFDLLPTMTDWLKHQKPALLLSTHGPFLDPELRAEKLDALAESLSFYPRCTDETGRTMTRADFSGNDAQTRFRSYVFSA</sequence>
<name>A0A8J7LQD6_9RHOB</name>
<dbReference type="NCBIfam" id="TIGR01444">
    <property type="entry name" value="fkbM_fam"/>
    <property type="match status" value="1"/>
</dbReference>
<keyword evidence="3" id="KW-1185">Reference proteome</keyword>
<gene>
    <name evidence="2" type="ORF">JF290_03915</name>
</gene>
<dbReference type="RefSeq" id="WP_199023438.1">
    <property type="nucleotide sequence ID" value="NZ_JAELVR010000002.1"/>
</dbReference>
<dbReference type="PANTHER" id="PTHR34203">
    <property type="entry name" value="METHYLTRANSFERASE, FKBM FAMILY PROTEIN"/>
    <property type="match status" value="1"/>
</dbReference>
<dbReference type="AlphaFoldDB" id="A0A8J7LQD6"/>
<dbReference type="InterPro" id="IPR052514">
    <property type="entry name" value="SAM-dependent_MTase"/>
</dbReference>
<dbReference type="PANTHER" id="PTHR34203:SF15">
    <property type="entry name" value="SLL1173 PROTEIN"/>
    <property type="match status" value="1"/>
</dbReference>
<evidence type="ECO:0000259" key="1">
    <source>
        <dbReference type="Pfam" id="PF05050"/>
    </source>
</evidence>
<dbReference type="SUPFAM" id="SSF53335">
    <property type="entry name" value="S-adenosyl-L-methionine-dependent methyltransferases"/>
    <property type="match status" value="1"/>
</dbReference>
<protein>
    <submittedName>
        <fullName evidence="2">FkbM family methyltransferase</fullName>
    </submittedName>
</protein>
<comment type="caution">
    <text evidence="2">The sequence shown here is derived from an EMBL/GenBank/DDBJ whole genome shotgun (WGS) entry which is preliminary data.</text>
</comment>
<dbReference type="Gene3D" id="3.40.50.150">
    <property type="entry name" value="Vaccinia Virus protein VP39"/>
    <property type="match status" value="1"/>
</dbReference>
<keyword evidence="2" id="KW-0808">Transferase</keyword>
<dbReference type="InterPro" id="IPR029063">
    <property type="entry name" value="SAM-dependent_MTases_sf"/>
</dbReference>
<dbReference type="Proteomes" id="UP000619079">
    <property type="component" value="Unassembled WGS sequence"/>
</dbReference>
<dbReference type="EMBL" id="JAELVR010000002">
    <property type="protein sequence ID" value="MBJ6370663.1"/>
    <property type="molecule type" value="Genomic_DNA"/>
</dbReference>
<evidence type="ECO:0000313" key="2">
    <source>
        <dbReference type="EMBL" id="MBJ6370663.1"/>
    </source>
</evidence>
<proteinExistence type="predicted"/>
<keyword evidence="2" id="KW-0489">Methyltransferase</keyword>